<proteinExistence type="predicted"/>
<name>A0ACB8A6M9_9AGAM</name>
<organism evidence="1 2">
    <name type="scientific">Hygrophoropsis aurantiaca</name>
    <dbReference type="NCBI Taxonomy" id="72124"/>
    <lineage>
        <taxon>Eukaryota</taxon>
        <taxon>Fungi</taxon>
        <taxon>Dikarya</taxon>
        <taxon>Basidiomycota</taxon>
        <taxon>Agaricomycotina</taxon>
        <taxon>Agaricomycetes</taxon>
        <taxon>Agaricomycetidae</taxon>
        <taxon>Boletales</taxon>
        <taxon>Coniophorineae</taxon>
        <taxon>Hygrophoropsidaceae</taxon>
        <taxon>Hygrophoropsis</taxon>
    </lineage>
</organism>
<dbReference type="EMBL" id="MU267793">
    <property type="protein sequence ID" value="KAH7908861.1"/>
    <property type="molecule type" value="Genomic_DNA"/>
</dbReference>
<keyword evidence="2" id="KW-1185">Reference proteome</keyword>
<reference evidence="1" key="1">
    <citation type="journal article" date="2021" name="New Phytol.">
        <title>Evolutionary innovations through gain and loss of genes in the ectomycorrhizal Boletales.</title>
        <authorList>
            <person name="Wu G."/>
            <person name="Miyauchi S."/>
            <person name="Morin E."/>
            <person name="Kuo A."/>
            <person name="Drula E."/>
            <person name="Varga T."/>
            <person name="Kohler A."/>
            <person name="Feng B."/>
            <person name="Cao Y."/>
            <person name="Lipzen A."/>
            <person name="Daum C."/>
            <person name="Hundley H."/>
            <person name="Pangilinan J."/>
            <person name="Johnson J."/>
            <person name="Barry K."/>
            <person name="LaButti K."/>
            <person name="Ng V."/>
            <person name="Ahrendt S."/>
            <person name="Min B."/>
            <person name="Choi I.G."/>
            <person name="Park H."/>
            <person name="Plett J.M."/>
            <person name="Magnuson J."/>
            <person name="Spatafora J.W."/>
            <person name="Nagy L.G."/>
            <person name="Henrissat B."/>
            <person name="Grigoriev I.V."/>
            <person name="Yang Z.L."/>
            <person name="Xu J."/>
            <person name="Martin F.M."/>
        </authorList>
    </citation>
    <scope>NUCLEOTIDE SEQUENCE</scope>
    <source>
        <strain evidence="1">ATCC 28755</strain>
    </source>
</reference>
<protein>
    <submittedName>
        <fullName evidence="1">Uncharacterized protein</fullName>
    </submittedName>
</protein>
<gene>
    <name evidence="1" type="ORF">BJ138DRAFT_1103154</name>
</gene>
<comment type="caution">
    <text evidence="1">The sequence shown here is derived from an EMBL/GenBank/DDBJ whole genome shotgun (WGS) entry which is preliminary data.</text>
</comment>
<evidence type="ECO:0000313" key="2">
    <source>
        <dbReference type="Proteomes" id="UP000790377"/>
    </source>
</evidence>
<sequence>MSPSRQLLVVFLAHCTGGEDSSTNSTTRDLTLQVHWNAASRATPERNEDVRTACQAYVGENLRTNRLVSACNRKTVKTWAPFGWRAPTNTALQGATYKPVLPWGFFKHMGDLLLVTKPVPSRRTKPVPNQRTKPVPNQRTKPVPHRRTKPVPHRRTKPVP</sequence>
<evidence type="ECO:0000313" key="1">
    <source>
        <dbReference type="EMBL" id="KAH7908861.1"/>
    </source>
</evidence>
<dbReference type="Proteomes" id="UP000790377">
    <property type="component" value="Unassembled WGS sequence"/>
</dbReference>
<accession>A0ACB8A6M9</accession>